<name>A0AAV3QIT6_LITER</name>
<accession>A0AAV3QIT6</accession>
<proteinExistence type="predicted"/>
<dbReference type="AlphaFoldDB" id="A0AAV3QIT6"/>
<gene>
    <name evidence="1" type="ORF">LIER_39688</name>
</gene>
<organism evidence="1 2">
    <name type="scientific">Lithospermum erythrorhizon</name>
    <name type="common">Purple gromwell</name>
    <name type="synonym">Lithospermum officinale var. erythrorhizon</name>
    <dbReference type="NCBI Taxonomy" id="34254"/>
    <lineage>
        <taxon>Eukaryota</taxon>
        <taxon>Viridiplantae</taxon>
        <taxon>Streptophyta</taxon>
        <taxon>Embryophyta</taxon>
        <taxon>Tracheophyta</taxon>
        <taxon>Spermatophyta</taxon>
        <taxon>Magnoliopsida</taxon>
        <taxon>eudicotyledons</taxon>
        <taxon>Gunneridae</taxon>
        <taxon>Pentapetalae</taxon>
        <taxon>asterids</taxon>
        <taxon>lamiids</taxon>
        <taxon>Boraginales</taxon>
        <taxon>Boraginaceae</taxon>
        <taxon>Boraginoideae</taxon>
        <taxon>Lithospermeae</taxon>
        <taxon>Lithospermum</taxon>
    </lineage>
</organism>
<evidence type="ECO:0000313" key="2">
    <source>
        <dbReference type="Proteomes" id="UP001454036"/>
    </source>
</evidence>
<reference evidence="1 2" key="1">
    <citation type="submission" date="2024-01" db="EMBL/GenBank/DDBJ databases">
        <title>The complete chloroplast genome sequence of Lithospermum erythrorhizon: insights into the phylogenetic relationship among Boraginaceae species and the maternal lineages of purple gromwells.</title>
        <authorList>
            <person name="Okada T."/>
            <person name="Watanabe K."/>
        </authorList>
    </citation>
    <scope>NUCLEOTIDE SEQUENCE [LARGE SCALE GENOMIC DNA]</scope>
</reference>
<dbReference type="Proteomes" id="UP001454036">
    <property type="component" value="Unassembled WGS sequence"/>
</dbReference>
<evidence type="ECO:0000313" key="1">
    <source>
        <dbReference type="EMBL" id="GAA0163934.1"/>
    </source>
</evidence>
<comment type="caution">
    <text evidence="1">The sequence shown here is derived from an EMBL/GenBank/DDBJ whole genome shotgun (WGS) entry which is preliminary data.</text>
</comment>
<sequence length="91" mass="9982">MDNYELCPRNNPKHIECSRAGEMSLFPVAEQTTREPAPPVTQVPAPQVARGSVPLTTPAAVERAEVAYQCIMTSLPTFLKKSLPCQITIDQ</sequence>
<dbReference type="EMBL" id="BAABME010021680">
    <property type="protein sequence ID" value="GAA0163934.1"/>
    <property type="molecule type" value="Genomic_DNA"/>
</dbReference>
<protein>
    <submittedName>
        <fullName evidence="1">Uncharacterized protein</fullName>
    </submittedName>
</protein>
<keyword evidence="2" id="KW-1185">Reference proteome</keyword>